<keyword evidence="2" id="KW-1185">Reference proteome</keyword>
<accession>A0A6H5HF48</accession>
<name>A0A6H5HF48_9HEMI</name>
<evidence type="ECO:0000313" key="2">
    <source>
        <dbReference type="Proteomes" id="UP000479000"/>
    </source>
</evidence>
<gene>
    <name evidence="1" type="ORF">NTEN_LOCUS20831</name>
</gene>
<sequence length="154" mass="18146">MKDTYRQMEDLDWQMKDTNRQMNNLEYQMKVYTAYNLLRLMRFFRRRRGAFLPMLFDASNVRTCVGTTVRWRILETSFVRSKILRMFGKLALGKSIRTALGGCFEIGTGPLRVLYVWRKERTTRGGRGMRGEGGIKSTWESEGAQNYYEVNRSV</sequence>
<evidence type="ECO:0000313" key="1">
    <source>
        <dbReference type="EMBL" id="CAB0016681.1"/>
    </source>
</evidence>
<dbReference type="EMBL" id="CADCXU010030540">
    <property type="protein sequence ID" value="CAB0016681.1"/>
    <property type="molecule type" value="Genomic_DNA"/>
</dbReference>
<protein>
    <submittedName>
        <fullName evidence="1">Uncharacterized protein</fullName>
    </submittedName>
</protein>
<dbReference type="AlphaFoldDB" id="A0A6H5HF48"/>
<organism evidence="1 2">
    <name type="scientific">Nesidiocoris tenuis</name>
    <dbReference type="NCBI Taxonomy" id="355587"/>
    <lineage>
        <taxon>Eukaryota</taxon>
        <taxon>Metazoa</taxon>
        <taxon>Ecdysozoa</taxon>
        <taxon>Arthropoda</taxon>
        <taxon>Hexapoda</taxon>
        <taxon>Insecta</taxon>
        <taxon>Pterygota</taxon>
        <taxon>Neoptera</taxon>
        <taxon>Paraneoptera</taxon>
        <taxon>Hemiptera</taxon>
        <taxon>Heteroptera</taxon>
        <taxon>Panheteroptera</taxon>
        <taxon>Cimicomorpha</taxon>
        <taxon>Miridae</taxon>
        <taxon>Dicyphina</taxon>
        <taxon>Nesidiocoris</taxon>
    </lineage>
</organism>
<dbReference type="Proteomes" id="UP000479000">
    <property type="component" value="Unassembled WGS sequence"/>
</dbReference>
<reference evidence="1 2" key="1">
    <citation type="submission" date="2020-02" db="EMBL/GenBank/DDBJ databases">
        <authorList>
            <person name="Ferguson B K."/>
        </authorList>
    </citation>
    <scope>NUCLEOTIDE SEQUENCE [LARGE SCALE GENOMIC DNA]</scope>
</reference>
<proteinExistence type="predicted"/>